<keyword evidence="2" id="KW-1185">Reference proteome</keyword>
<sequence>MRTLFLIVVSLLLAACNTPGPHFRGLPATRVTVEGSTFDVRVRDRLAEALRINPEYAPGFGPIQDRAGVAMQQVSGCRVTEVRGDQALATGLLDCGTDPWKRTMTPGVHYECRAVNAPGAQGVYRCDPI</sequence>
<evidence type="ECO:0000313" key="2">
    <source>
        <dbReference type="Proteomes" id="UP001165396"/>
    </source>
</evidence>
<dbReference type="EMBL" id="JANKJG010000001">
    <property type="protein sequence ID" value="MCR8824975.1"/>
    <property type="molecule type" value="Genomic_DNA"/>
</dbReference>
<name>A0ABT1YVT3_9RHOB</name>
<dbReference type="PROSITE" id="PS51257">
    <property type="entry name" value="PROKAR_LIPOPROTEIN"/>
    <property type="match status" value="1"/>
</dbReference>
<dbReference type="RefSeq" id="WP_258292657.1">
    <property type="nucleotide sequence ID" value="NZ_JANKJG010000001.1"/>
</dbReference>
<evidence type="ECO:0008006" key="3">
    <source>
        <dbReference type="Google" id="ProtNLM"/>
    </source>
</evidence>
<accession>A0ABT1YVT3</accession>
<proteinExistence type="predicted"/>
<organism evidence="1 2">
    <name type="scientific">Pseudosulfitobacter koreensis</name>
    <dbReference type="NCBI Taxonomy" id="2968472"/>
    <lineage>
        <taxon>Bacteria</taxon>
        <taxon>Pseudomonadati</taxon>
        <taxon>Pseudomonadota</taxon>
        <taxon>Alphaproteobacteria</taxon>
        <taxon>Rhodobacterales</taxon>
        <taxon>Roseobacteraceae</taxon>
        <taxon>Pseudosulfitobacter</taxon>
    </lineage>
</organism>
<evidence type="ECO:0000313" key="1">
    <source>
        <dbReference type="EMBL" id="MCR8824975.1"/>
    </source>
</evidence>
<dbReference type="Proteomes" id="UP001165396">
    <property type="component" value="Unassembled WGS sequence"/>
</dbReference>
<reference evidence="1" key="1">
    <citation type="submission" date="2022-07" db="EMBL/GenBank/DDBJ databases">
        <title>Pseudosulfitobacter sp. strain AP-MA-4, whole genome sequence.</title>
        <authorList>
            <person name="Jiang Y."/>
        </authorList>
    </citation>
    <scope>NUCLEOTIDE SEQUENCE</scope>
    <source>
        <strain evidence="1">AP-MA-4</strain>
    </source>
</reference>
<protein>
    <recommendedName>
        <fullName evidence="3">Lipoprotein</fullName>
    </recommendedName>
</protein>
<gene>
    <name evidence="1" type="ORF">NTA49_00325</name>
</gene>
<comment type="caution">
    <text evidence="1">The sequence shown here is derived from an EMBL/GenBank/DDBJ whole genome shotgun (WGS) entry which is preliminary data.</text>
</comment>